<name>A0A5J6V5H7_9MICO</name>
<protein>
    <submittedName>
        <fullName evidence="1">Nucleoside/nucleotide kinase family protein</fullName>
    </submittedName>
</protein>
<dbReference type="EMBL" id="CP044427">
    <property type="protein sequence ID" value="QFG69230.1"/>
    <property type="molecule type" value="Genomic_DNA"/>
</dbReference>
<dbReference type="NCBIfam" id="NF006743">
    <property type="entry name" value="PRK09270.1-2"/>
    <property type="match status" value="1"/>
</dbReference>
<organism evidence="1 2">
    <name type="scientific">Ornithinimicrobium pratense</name>
    <dbReference type="NCBI Taxonomy" id="2593973"/>
    <lineage>
        <taxon>Bacteria</taxon>
        <taxon>Bacillati</taxon>
        <taxon>Actinomycetota</taxon>
        <taxon>Actinomycetes</taxon>
        <taxon>Micrococcales</taxon>
        <taxon>Ornithinimicrobiaceae</taxon>
        <taxon>Ornithinimicrobium</taxon>
    </lineage>
</organism>
<keyword evidence="1" id="KW-0418">Kinase</keyword>
<keyword evidence="2" id="KW-1185">Reference proteome</keyword>
<dbReference type="PANTHER" id="PTHR10285">
    <property type="entry name" value="URIDINE KINASE"/>
    <property type="match status" value="1"/>
</dbReference>
<dbReference type="OrthoDB" id="3192509at2"/>
<sequence length="236" mass="24819">MPSCSPPCTGCGSDVVSSGATGVGVTSEPLPDTLAALVEDARRLAGRPGRTILGLTGAPGAGKSTLAAALADALGSELVALAPMDGFHLDGAILHARGARGRKGAIDTFDDAGYAALLARLRFQPPDEIVYAPRYDRDLETSIGSALPISPAVPLVVTEGNYLLARTGAWPQARAALDEVWFLDLDPRVREARLVERHVRHGEDPARAHERALGPDHDNAVAVESLKELATRIVWL</sequence>
<dbReference type="GO" id="GO:0016301">
    <property type="term" value="F:kinase activity"/>
    <property type="evidence" value="ECO:0007669"/>
    <property type="project" value="UniProtKB-KW"/>
</dbReference>
<proteinExistence type="predicted"/>
<accession>A0A5J6V5H7</accession>
<dbReference type="Proteomes" id="UP000326546">
    <property type="component" value="Chromosome"/>
</dbReference>
<gene>
    <name evidence="1" type="ORF">FY030_11395</name>
</gene>
<evidence type="ECO:0000313" key="1">
    <source>
        <dbReference type="EMBL" id="QFG69230.1"/>
    </source>
</evidence>
<reference evidence="1 2" key="1">
    <citation type="submission" date="2019-09" db="EMBL/GenBank/DDBJ databases">
        <title>Serinicoccus pratensis sp. nov., isolated from meadow soil.</title>
        <authorList>
            <person name="Zhang W."/>
        </authorList>
    </citation>
    <scope>NUCLEOTIDE SEQUENCE [LARGE SCALE GENOMIC DNA]</scope>
    <source>
        <strain evidence="1 2">W204</strain>
    </source>
</reference>
<dbReference type="KEGG" id="serw:FY030_11395"/>
<evidence type="ECO:0000313" key="2">
    <source>
        <dbReference type="Proteomes" id="UP000326546"/>
    </source>
</evidence>
<dbReference type="SUPFAM" id="SSF52540">
    <property type="entry name" value="P-loop containing nucleoside triphosphate hydrolases"/>
    <property type="match status" value="1"/>
</dbReference>
<dbReference type="AlphaFoldDB" id="A0A5J6V5H7"/>
<keyword evidence="1" id="KW-0808">Transferase</keyword>
<dbReference type="Gene3D" id="3.40.50.300">
    <property type="entry name" value="P-loop containing nucleotide triphosphate hydrolases"/>
    <property type="match status" value="1"/>
</dbReference>
<dbReference type="InterPro" id="IPR027417">
    <property type="entry name" value="P-loop_NTPase"/>
</dbReference>